<evidence type="ECO:0000256" key="2">
    <source>
        <dbReference type="ARBA" id="ARBA00004141"/>
    </source>
</evidence>
<dbReference type="Gene3D" id="3.30.565.10">
    <property type="entry name" value="Histidine kinase-like ATPase, C-terminal domain"/>
    <property type="match status" value="1"/>
</dbReference>
<evidence type="ECO:0000256" key="1">
    <source>
        <dbReference type="ARBA" id="ARBA00000085"/>
    </source>
</evidence>
<protein>
    <recommendedName>
        <fullName evidence="3">histidine kinase</fullName>
        <ecNumber evidence="3">2.7.13.3</ecNumber>
    </recommendedName>
</protein>
<evidence type="ECO:0000256" key="9">
    <source>
        <dbReference type="ARBA" id="ARBA00022840"/>
    </source>
</evidence>
<dbReference type="EC" id="2.7.13.3" evidence="3"/>
<evidence type="ECO:0000259" key="15">
    <source>
        <dbReference type="SMART" id="SM00387"/>
    </source>
</evidence>
<feature type="transmembrane region" description="Helical" evidence="13">
    <location>
        <begin position="6"/>
        <end position="22"/>
    </location>
</feature>
<dbReference type="Proteomes" id="UP000199601">
    <property type="component" value="Unassembled WGS sequence"/>
</dbReference>
<evidence type="ECO:0000256" key="4">
    <source>
        <dbReference type="ARBA" id="ARBA00022553"/>
    </source>
</evidence>
<dbReference type="AlphaFoldDB" id="A0A0U1DKS3"/>
<evidence type="ECO:0000313" key="17">
    <source>
        <dbReference type="Proteomes" id="UP000199601"/>
    </source>
</evidence>
<comment type="subcellular location">
    <subcellularLocation>
        <location evidence="2">Membrane</location>
        <topology evidence="2">Multi-pass membrane protein</topology>
    </subcellularLocation>
</comment>
<dbReference type="SMART" id="SM00387">
    <property type="entry name" value="HATPase_c"/>
    <property type="match status" value="1"/>
</dbReference>
<dbReference type="SMART" id="SM00065">
    <property type="entry name" value="GAF"/>
    <property type="match status" value="1"/>
</dbReference>
<name>A0A0U1DKS3_9MYCO</name>
<gene>
    <name evidence="16" type="ORF">BN000_04094</name>
</gene>
<evidence type="ECO:0000256" key="8">
    <source>
        <dbReference type="ARBA" id="ARBA00022777"/>
    </source>
</evidence>
<dbReference type="InterPro" id="IPR003018">
    <property type="entry name" value="GAF"/>
</dbReference>
<dbReference type="Pfam" id="PF13493">
    <property type="entry name" value="DUF4118"/>
    <property type="match status" value="1"/>
</dbReference>
<keyword evidence="10 13" id="KW-1133">Transmembrane helix</keyword>
<evidence type="ECO:0000256" key="13">
    <source>
        <dbReference type="SAM" id="Phobius"/>
    </source>
</evidence>
<evidence type="ECO:0000256" key="7">
    <source>
        <dbReference type="ARBA" id="ARBA00022741"/>
    </source>
</evidence>
<dbReference type="SUPFAM" id="SSF55874">
    <property type="entry name" value="ATPase domain of HSP90 chaperone/DNA topoisomerase II/histidine kinase"/>
    <property type="match status" value="1"/>
</dbReference>
<evidence type="ECO:0000256" key="12">
    <source>
        <dbReference type="ARBA" id="ARBA00023136"/>
    </source>
</evidence>
<keyword evidence="12 13" id="KW-0472">Membrane</keyword>
<dbReference type="GO" id="GO:0000155">
    <property type="term" value="F:phosphorelay sensor kinase activity"/>
    <property type="evidence" value="ECO:0007669"/>
    <property type="project" value="InterPro"/>
</dbReference>
<evidence type="ECO:0000256" key="5">
    <source>
        <dbReference type="ARBA" id="ARBA00022679"/>
    </source>
</evidence>
<dbReference type="InterPro" id="IPR025201">
    <property type="entry name" value="KdpD_TM"/>
</dbReference>
<reference evidence="17" key="1">
    <citation type="submission" date="2015-03" db="EMBL/GenBank/DDBJ databases">
        <authorList>
            <person name="Urmite Genomes"/>
        </authorList>
    </citation>
    <scope>NUCLEOTIDE SEQUENCE [LARGE SCALE GENOMIC DNA]</scope>
    <source>
        <strain evidence="17">CSUR P1344</strain>
    </source>
</reference>
<dbReference type="InterPro" id="IPR036890">
    <property type="entry name" value="HATPase_C_sf"/>
</dbReference>
<keyword evidence="7" id="KW-0547">Nucleotide-binding</keyword>
<keyword evidence="4" id="KW-0597">Phosphoprotein</keyword>
<dbReference type="InterPro" id="IPR011712">
    <property type="entry name" value="Sig_transdc_His_kin_sub3_dim/P"/>
</dbReference>
<dbReference type="SUPFAM" id="SSF55781">
    <property type="entry name" value="GAF domain-like"/>
    <property type="match status" value="1"/>
</dbReference>
<feature type="domain" description="Histidine kinase/HSP90-like ATPase" evidence="15">
    <location>
        <begin position="396"/>
        <end position="484"/>
    </location>
</feature>
<evidence type="ECO:0000256" key="11">
    <source>
        <dbReference type="ARBA" id="ARBA00023012"/>
    </source>
</evidence>
<dbReference type="Gene3D" id="3.30.450.40">
    <property type="match status" value="1"/>
</dbReference>
<dbReference type="InterPro" id="IPR029016">
    <property type="entry name" value="GAF-like_dom_sf"/>
</dbReference>
<dbReference type="GO" id="GO:0016020">
    <property type="term" value="C:membrane"/>
    <property type="evidence" value="ECO:0007669"/>
    <property type="project" value="UniProtKB-SubCell"/>
</dbReference>
<dbReference type="Pfam" id="PF01590">
    <property type="entry name" value="GAF"/>
    <property type="match status" value="1"/>
</dbReference>
<dbReference type="InterPro" id="IPR050482">
    <property type="entry name" value="Sensor_HK_TwoCompSys"/>
</dbReference>
<keyword evidence="17" id="KW-1185">Reference proteome</keyword>
<accession>A0A0U1DKS3</accession>
<evidence type="ECO:0000259" key="14">
    <source>
        <dbReference type="SMART" id="SM00065"/>
    </source>
</evidence>
<keyword evidence="9" id="KW-0067">ATP-binding</keyword>
<dbReference type="Pfam" id="PF07730">
    <property type="entry name" value="HisKA_3"/>
    <property type="match status" value="1"/>
</dbReference>
<organism evidence="16 17">
    <name type="scientific">Mycobacterium europaeum</name>
    <dbReference type="NCBI Taxonomy" id="761804"/>
    <lineage>
        <taxon>Bacteria</taxon>
        <taxon>Bacillati</taxon>
        <taxon>Actinomycetota</taxon>
        <taxon>Actinomycetes</taxon>
        <taxon>Mycobacteriales</taxon>
        <taxon>Mycobacteriaceae</taxon>
        <taxon>Mycobacterium</taxon>
        <taxon>Mycobacterium simiae complex</taxon>
    </lineage>
</organism>
<dbReference type="PANTHER" id="PTHR24421">
    <property type="entry name" value="NITRATE/NITRITE SENSOR PROTEIN NARX-RELATED"/>
    <property type="match status" value="1"/>
</dbReference>
<dbReference type="Pfam" id="PF02518">
    <property type="entry name" value="HATPase_c"/>
    <property type="match status" value="1"/>
</dbReference>
<dbReference type="Gene3D" id="1.20.5.1930">
    <property type="match status" value="1"/>
</dbReference>
<dbReference type="Gene3D" id="1.20.120.620">
    <property type="entry name" value="Backbone structure of the membrane domain of e. Coli histidine kinase receptor kdpd"/>
    <property type="match status" value="1"/>
</dbReference>
<dbReference type="GO" id="GO:0005524">
    <property type="term" value="F:ATP binding"/>
    <property type="evidence" value="ECO:0007669"/>
    <property type="project" value="UniProtKB-KW"/>
</dbReference>
<keyword evidence="11" id="KW-0902">Two-component regulatory system</keyword>
<keyword evidence="5" id="KW-0808">Transferase</keyword>
<dbReference type="InterPro" id="IPR038318">
    <property type="entry name" value="KdpD_sf"/>
</dbReference>
<proteinExistence type="predicted"/>
<dbReference type="InterPro" id="IPR003594">
    <property type="entry name" value="HATPase_dom"/>
</dbReference>
<feature type="transmembrane region" description="Helical" evidence="13">
    <location>
        <begin position="80"/>
        <end position="100"/>
    </location>
</feature>
<dbReference type="PANTHER" id="PTHR24421:SF10">
    <property type="entry name" value="NITRATE_NITRITE SENSOR PROTEIN NARQ"/>
    <property type="match status" value="1"/>
</dbReference>
<dbReference type="CDD" id="cd16917">
    <property type="entry name" value="HATPase_UhpB-NarQ-NarX-like"/>
    <property type="match status" value="1"/>
</dbReference>
<comment type="catalytic activity">
    <reaction evidence="1">
        <text>ATP + protein L-histidine = ADP + protein N-phospho-L-histidine.</text>
        <dbReference type="EC" id="2.7.13.3"/>
    </reaction>
</comment>
<evidence type="ECO:0000256" key="10">
    <source>
        <dbReference type="ARBA" id="ARBA00022989"/>
    </source>
</evidence>
<keyword evidence="8 16" id="KW-0418">Kinase</keyword>
<feature type="domain" description="GAF" evidence="14">
    <location>
        <begin position="119"/>
        <end position="283"/>
    </location>
</feature>
<dbReference type="GO" id="GO:0046983">
    <property type="term" value="F:protein dimerization activity"/>
    <property type="evidence" value="ECO:0007669"/>
    <property type="project" value="InterPro"/>
</dbReference>
<evidence type="ECO:0000313" key="16">
    <source>
        <dbReference type="EMBL" id="CQD18188.1"/>
    </source>
</evidence>
<dbReference type="EMBL" id="CTEC01000002">
    <property type="protein sequence ID" value="CQD18188.1"/>
    <property type="molecule type" value="Genomic_DNA"/>
</dbReference>
<keyword evidence="6 13" id="KW-0812">Transmembrane</keyword>
<sequence length="484" mass="50834">MWLGLVVAASLIVVESVVVLVLKRVAPGDAFGVLYLVGVLVVSAVWGFVLSAAMSVASAVAFDYFRTGPAAFTLTRVEDWAVIGIFLIVALAATTLAQLARTRAVEAEHSRDALRAVADLQASLRRVATLVAHGVAPSEVFCAVADELALCLGVRHTTLFRFEPDGAGLLIAGHHEYQTELAVGKRFSLDGESVAAMVLRTGRPARMDDHNDAPGPAADYIRRLGMRSGVGVPIMVDGRVWGAAIVGSSQPDPLPPDTESRVGEFADLVTTAIANAETHAQLTASRARIVAAGDEARRRFERDLHDGAQQRLVTLGLRLRSAEASVPPDLGSVREQLAEIIDGLTGVSTDLQEISRGIHPAILSRGGLGPALKTLARRSSVPVALRVAVDQRLPDSIEVAAYYVVAESLTNAAKYAQASEVRVTVETDGPNVRLSIRDDGIGGADAGRGSGLTGLTDRVEALGGQLQMSSPIGSGTSLLATIPF</sequence>
<evidence type="ECO:0000256" key="3">
    <source>
        <dbReference type="ARBA" id="ARBA00012438"/>
    </source>
</evidence>
<feature type="transmembrane region" description="Helical" evidence="13">
    <location>
        <begin position="34"/>
        <end position="60"/>
    </location>
</feature>
<evidence type="ECO:0000256" key="6">
    <source>
        <dbReference type="ARBA" id="ARBA00022692"/>
    </source>
</evidence>